<gene>
    <name evidence="2" type="ORF">BDW02DRAFT_567487</name>
</gene>
<feature type="compositionally biased region" description="Basic and acidic residues" evidence="1">
    <location>
        <begin position="309"/>
        <end position="335"/>
    </location>
</feature>
<proteinExistence type="predicted"/>
<feature type="region of interest" description="Disordered" evidence="1">
    <location>
        <begin position="1"/>
        <end position="498"/>
    </location>
</feature>
<feature type="compositionally biased region" description="Low complexity" evidence="1">
    <location>
        <begin position="358"/>
        <end position="370"/>
    </location>
</feature>
<name>A0A6A5KIU8_9PLEO</name>
<accession>A0A6A5KIU8</accession>
<dbReference type="Proteomes" id="UP000800040">
    <property type="component" value="Unassembled WGS sequence"/>
</dbReference>
<sequence length="951" mass="108376">MSYDYNNRYSQHSRHDSHHTPSRDRDAYAYSRREQTPAAAREKPADMRYSVNSRPYASSYNHSSYSAYEPRTSPPRRTTPQPYYRTRARKQTWPPSPSVEDEQTSLAKEASSLAGSPTQGEGEPPINTRGSVDQEYLLDEIEQPKVAQDVDHRFLDTHSGHGSSTTSSAAGDRRRRSFAERANVPHIKTDVADPPMFTERVRTPYGYSKPQKESTAPSPRDYFRSPEPMTPSNSSNPGPASSRERRDTQRDQNARPSRPSPSHSRHNSFATSRPTKKEYVFDETDSETDSSTHLRTERKPARYSFVKSDLQRDDLRTNLRDTQERPESRRRDSEQRPLPTLYKGDSSGSSKDYAYAHSPRSSSSSVNSGTRKSRPAPVDTMYANSSRPLSRPSSPSPRLPTRLRDSPPDSRPTSRGGGARPASPLSFSSTVQPPSPGRSRVPISEADWHSTYPPAPASDRSRPPSRYGRHETIPLPRPRIDIQSPSPSRSSTADSALPYPLDDQLIDAFMPPEQNYQFDHSTVGSPRQTYTDLPSSSSPSVPSSPYSRDATHRPAKKDTASLDESERARRTRSNSVYSHDGRRDKSIRRVTSFGLDKPLPSCPRSTEPGRYDDWYSLQGCKGFDICPSCYEGVFADTPYDVNFKQIWLHDWPPEKKCDFSNPWVRLAWSLTVKQRRKSLDLLYALADIADRSRPCPGDRAVGTDRVNWYGIPDQRDGLHVSNFAICSCDRRIVEALFPSLRGYFTKLSTGYSASFQDRYLCSLRTSSRRFPKYVELLQEIDADAQAHGQRPDINRFIRLARDNAFKGECARDKTSIRKPWHFIPSLPEFTVCEECYDELIWPATQSKTTPPTLPRLFNNSIQLVPGEDPDAGTSCCLYSPRMRRVWEVAVREEDLKYLERHARERKNTEMKIARERKDILGWLAGLERGTSMWERTKDELRELDRKWATWE</sequence>
<keyword evidence="3" id="KW-1185">Reference proteome</keyword>
<feature type="compositionally biased region" description="Basic and acidic residues" evidence="1">
    <location>
        <begin position="290"/>
        <end position="300"/>
    </location>
</feature>
<reference evidence="2" key="1">
    <citation type="submission" date="2020-01" db="EMBL/GenBank/DDBJ databases">
        <authorList>
            <consortium name="DOE Joint Genome Institute"/>
            <person name="Haridas S."/>
            <person name="Albert R."/>
            <person name="Binder M."/>
            <person name="Bloem J."/>
            <person name="Labutti K."/>
            <person name="Salamov A."/>
            <person name="Andreopoulos B."/>
            <person name="Baker S.E."/>
            <person name="Barry K."/>
            <person name="Bills G."/>
            <person name="Bluhm B.H."/>
            <person name="Cannon C."/>
            <person name="Castanera R."/>
            <person name="Culley D.E."/>
            <person name="Daum C."/>
            <person name="Ezra D."/>
            <person name="Gonzalez J.B."/>
            <person name="Henrissat B."/>
            <person name="Kuo A."/>
            <person name="Liang C."/>
            <person name="Lipzen A."/>
            <person name="Lutzoni F."/>
            <person name="Magnuson J."/>
            <person name="Mondo S."/>
            <person name="Nolan M."/>
            <person name="Ohm R."/>
            <person name="Pangilinan J."/>
            <person name="Park H.-J."/>
            <person name="Ramirez L."/>
            <person name="Alfaro M."/>
            <person name="Sun H."/>
            <person name="Tritt A."/>
            <person name="Yoshinaga Y."/>
            <person name="Zwiers L.-H."/>
            <person name="Turgeon B.G."/>
            <person name="Goodwin S.B."/>
            <person name="Spatafora J.W."/>
            <person name="Crous P.W."/>
            <person name="Grigoriev I.V."/>
        </authorList>
    </citation>
    <scope>NUCLEOTIDE SEQUENCE</scope>
    <source>
        <strain evidence="2">P77</strain>
    </source>
</reference>
<evidence type="ECO:0000256" key="1">
    <source>
        <dbReference type="SAM" id="MobiDB-lite"/>
    </source>
</evidence>
<feature type="compositionally biased region" description="Low complexity" evidence="1">
    <location>
        <begin position="231"/>
        <end position="241"/>
    </location>
</feature>
<feature type="compositionally biased region" description="Basic and acidic residues" evidence="1">
    <location>
        <begin position="148"/>
        <end position="159"/>
    </location>
</feature>
<feature type="compositionally biased region" description="Low complexity" evidence="1">
    <location>
        <begin position="56"/>
        <end position="85"/>
    </location>
</feature>
<feature type="region of interest" description="Disordered" evidence="1">
    <location>
        <begin position="515"/>
        <end position="582"/>
    </location>
</feature>
<feature type="compositionally biased region" description="Basic and acidic residues" evidence="1">
    <location>
        <begin position="549"/>
        <end position="568"/>
    </location>
</feature>
<evidence type="ECO:0000313" key="2">
    <source>
        <dbReference type="EMBL" id="KAF1836030.1"/>
    </source>
</evidence>
<feature type="compositionally biased region" description="Low complexity" evidence="1">
    <location>
        <begin position="481"/>
        <end position="496"/>
    </location>
</feature>
<feature type="compositionally biased region" description="Polar residues" evidence="1">
    <location>
        <begin position="1"/>
        <end position="10"/>
    </location>
</feature>
<evidence type="ECO:0000313" key="3">
    <source>
        <dbReference type="Proteomes" id="UP000800040"/>
    </source>
</evidence>
<dbReference type="AlphaFoldDB" id="A0A6A5KIU8"/>
<protein>
    <submittedName>
        <fullName evidence="2">Uncharacterized protein</fullName>
    </submittedName>
</protein>
<dbReference type="EMBL" id="ML975279">
    <property type="protein sequence ID" value="KAF1836030.1"/>
    <property type="molecule type" value="Genomic_DNA"/>
</dbReference>
<feature type="compositionally biased region" description="Low complexity" evidence="1">
    <location>
        <begin position="534"/>
        <end position="547"/>
    </location>
</feature>
<organism evidence="2 3">
    <name type="scientific">Decorospora gaudefroyi</name>
    <dbReference type="NCBI Taxonomy" id="184978"/>
    <lineage>
        <taxon>Eukaryota</taxon>
        <taxon>Fungi</taxon>
        <taxon>Dikarya</taxon>
        <taxon>Ascomycota</taxon>
        <taxon>Pezizomycotina</taxon>
        <taxon>Dothideomycetes</taxon>
        <taxon>Pleosporomycetidae</taxon>
        <taxon>Pleosporales</taxon>
        <taxon>Pleosporineae</taxon>
        <taxon>Pleosporaceae</taxon>
        <taxon>Decorospora</taxon>
    </lineage>
</organism>
<feature type="compositionally biased region" description="Low complexity" evidence="1">
    <location>
        <begin position="160"/>
        <end position="170"/>
    </location>
</feature>
<feature type="compositionally biased region" description="Basic and acidic residues" evidence="1">
    <location>
        <begin position="242"/>
        <end position="253"/>
    </location>
</feature>
<feature type="compositionally biased region" description="Basic and acidic residues" evidence="1">
    <location>
        <begin position="18"/>
        <end position="46"/>
    </location>
</feature>
<dbReference type="OrthoDB" id="5296at2759"/>
<feature type="compositionally biased region" description="Polar residues" evidence="1">
    <location>
        <begin position="515"/>
        <end position="533"/>
    </location>
</feature>